<name>B6FZN8_PEPHT</name>
<dbReference type="Proteomes" id="UP000003178">
    <property type="component" value="Unassembled WGS sequence"/>
</dbReference>
<dbReference type="OrthoDB" id="9797743at2"/>
<keyword evidence="1" id="KW-0378">Hydrolase</keyword>
<dbReference type="Gene3D" id="3.40.50.1000">
    <property type="entry name" value="HAD superfamily/HAD-like"/>
    <property type="match status" value="1"/>
</dbReference>
<dbReference type="Gene3D" id="1.10.150.240">
    <property type="entry name" value="Putative phosphatase, domain 2"/>
    <property type="match status" value="1"/>
</dbReference>
<dbReference type="SFLD" id="SFLDG01129">
    <property type="entry name" value="C1.5:_HAD__Beta-PGM__Phosphata"/>
    <property type="match status" value="1"/>
</dbReference>
<dbReference type="RefSeq" id="WP_006440263.1">
    <property type="nucleotide sequence ID" value="NZ_DS995356.1"/>
</dbReference>
<dbReference type="STRING" id="500633.CLOHIR_01342"/>
<dbReference type="InterPro" id="IPR036412">
    <property type="entry name" value="HAD-like_sf"/>
</dbReference>
<dbReference type="GO" id="GO:0016787">
    <property type="term" value="F:hydrolase activity"/>
    <property type="evidence" value="ECO:0007669"/>
    <property type="project" value="UniProtKB-KW"/>
</dbReference>
<protein>
    <submittedName>
        <fullName evidence="1">HAD hydrolase, family IA, variant 3</fullName>
    </submittedName>
</protein>
<dbReference type="SFLD" id="SFLDS00003">
    <property type="entry name" value="Haloacid_Dehalogenase"/>
    <property type="match status" value="1"/>
</dbReference>
<dbReference type="HOGENOM" id="CLU_045011_13_3_9"/>
<gene>
    <name evidence="1" type="ORF">CLOHIR_01342</name>
</gene>
<dbReference type="AlphaFoldDB" id="B6FZN8"/>
<dbReference type="Pfam" id="PF13419">
    <property type="entry name" value="HAD_2"/>
    <property type="match status" value="1"/>
</dbReference>
<dbReference type="InterPro" id="IPR041492">
    <property type="entry name" value="HAD_2"/>
</dbReference>
<keyword evidence="2" id="KW-1185">Reference proteome</keyword>
<sequence length="236" mass="26879">MKLNEFDKQRAEELKGNLNAVVFDMDGLMFNTEWLIKYCWDVTGKEMGYDNFGDNIYNTLGMNYNRRREYFLDKYGEDFDFEGFTDRYREVSADYLAKNGTPVKKGLINILEFLKENKIKMAVATSSSRKYAMSKIYDVGIGGYFDTIICGDMVTKSKPDPQIYNMACDGLGVDYTSCIAFEDSPNGIRSAYAAGINPIMIPDLLADAPEEVEEMIVAKLEDLDEAIKFLKNILEK</sequence>
<dbReference type="CDD" id="cd07505">
    <property type="entry name" value="HAD_BPGM-like"/>
    <property type="match status" value="1"/>
</dbReference>
<comment type="caution">
    <text evidence="1">The sequence shown here is derived from an EMBL/GenBank/DDBJ whole genome shotgun (WGS) entry which is preliminary data.</text>
</comment>
<accession>B6FZN8</accession>
<dbReference type="EMBL" id="ABWP01000058">
    <property type="protein sequence ID" value="EEA84982.1"/>
    <property type="molecule type" value="Genomic_DNA"/>
</dbReference>
<evidence type="ECO:0000313" key="2">
    <source>
        <dbReference type="Proteomes" id="UP000003178"/>
    </source>
</evidence>
<dbReference type="InterPro" id="IPR006439">
    <property type="entry name" value="HAD-SF_hydro_IA"/>
</dbReference>
<reference evidence="1 2" key="2">
    <citation type="submission" date="2008-10" db="EMBL/GenBank/DDBJ databases">
        <title>Draft genome sequence of Clostridium hiranonis (DSM 13275).</title>
        <authorList>
            <person name="Sudarsanam P."/>
            <person name="Ley R."/>
            <person name="Guruge J."/>
            <person name="Turnbaugh P.J."/>
            <person name="Mahowald M."/>
            <person name="Liep D."/>
            <person name="Gordon J."/>
        </authorList>
    </citation>
    <scope>NUCLEOTIDE SEQUENCE [LARGE SCALE GENOMIC DNA]</scope>
    <source>
        <strain evidence="1 2">DSM 13275</strain>
    </source>
</reference>
<dbReference type="eggNOG" id="COG0637">
    <property type="taxonomic scope" value="Bacteria"/>
</dbReference>
<organism evidence="1 2">
    <name type="scientific">Peptacetobacter hiranonis (strain DSM 13275 / JCM 10541 / KCTC 15199 / TO-931)</name>
    <name type="common">Clostridium hiranonis</name>
    <dbReference type="NCBI Taxonomy" id="500633"/>
    <lineage>
        <taxon>Bacteria</taxon>
        <taxon>Bacillati</taxon>
        <taxon>Bacillota</taxon>
        <taxon>Clostridia</taxon>
        <taxon>Peptostreptococcales</taxon>
        <taxon>Peptostreptococcaceae</taxon>
        <taxon>Peptacetobacter</taxon>
    </lineage>
</organism>
<dbReference type="SUPFAM" id="SSF56784">
    <property type="entry name" value="HAD-like"/>
    <property type="match status" value="1"/>
</dbReference>
<dbReference type="PANTHER" id="PTHR18901">
    <property type="entry name" value="2-DEOXYGLUCOSE-6-PHOSPHATE PHOSPHATASE 2"/>
    <property type="match status" value="1"/>
</dbReference>
<dbReference type="PANTHER" id="PTHR18901:SF38">
    <property type="entry name" value="PSEUDOURIDINE-5'-PHOSPHATASE"/>
    <property type="match status" value="1"/>
</dbReference>
<dbReference type="NCBIfam" id="TIGR01509">
    <property type="entry name" value="HAD-SF-IA-v3"/>
    <property type="match status" value="1"/>
</dbReference>
<dbReference type="InterPro" id="IPR023214">
    <property type="entry name" value="HAD_sf"/>
</dbReference>
<proteinExistence type="predicted"/>
<evidence type="ECO:0000313" key="1">
    <source>
        <dbReference type="EMBL" id="EEA84982.1"/>
    </source>
</evidence>
<reference evidence="1 2" key="1">
    <citation type="submission" date="2008-09" db="EMBL/GenBank/DDBJ databases">
        <authorList>
            <person name="Fulton L."/>
            <person name="Clifton S."/>
            <person name="Fulton B."/>
            <person name="Xu J."/>
            <person name="Minx P."/>
            <person name="Pepin K.H."/>
            <person name="Johnson M."/>
            <person name="Thiruvilangam P."/>
            <person name="Bhonagiri V."/>
            <person name="Nash W.E."/>
            <person name="Mardis E.R."/>
            <person name="Wilson R.K."/>
        </authorList>
    </citation>
    <scope>NUCLEOTIDE SEQUENCE [LARGE SCALE GENOMIC DNA]</scope>
    <source>
        <strain evidence="1 2">DSM 13275</strain>
    </source>
</reference>
<dbReference type="InterPro" id="IPR023198">
    <property type="entry name" value="PGP-like_dom2"/>
</dbReference>